<keyword evidence="5 8" id="KW-0812">Transmembrane</keyword>
<protein>
    <submittedName>
        <fullName evidence="10">Type IV pilus assembly protein PilC</fullName>
    </submittedName>
</protein>
<reference evidence="10" key="1">
    <citation type="journal article" date="2021" name="Nat. Microbiol.">
        <title>Cocultivation of an ultrasmall environmental parasitic bacterium with lytic ability against bacteria associated with wastewater foams.</title>
        <authorList>
            <person name="Batinovic S."/>
            <person name="Rose J.J.A."/>
            <person name="Ratcliffe J."/>
            <person name="Seviour R.J."/>
            <person name="Petrovski S."/>
        </authorList>
    </citation>
    <scope>NUCLEOTIDE SEQUENCE</scope>
    <source>
        <strain evidence="10">JR1</strain>
    </source>
</reference>
<feature type="transmembrane region" description="Helical" evidence="8">
    <location>
        <begin position="209"/>
        <end position="235"/>
    </location>
</feature>
<comment type="subcellular location">
    <subcellularLocation>
        <location evidence="1">Cell inner membrane</location>
        <topology evidence="1">Multi-pass membrane protein</topology>
    </subcellularLocation>
</comment>
<dbReference type="AlphaFoldDB" id="A0A857MJV9"/>
<feature type="transmembrane region" description="Helical" evidence="8">
    <location>
        <begin position="168"/>
        <end position="189"/>
    </location>
</feature>
<evidence type="ECO:0000256" key="8">
    <source>
        <dbReference type="SAM" id="Phobius"/>
    </source>
</evidence>
<dbReference type="InterPro" id="IPR003004">
    <property type="entry name" value="GspF/PilC"/>
</dbReference>
<proteinExistence type="inferred from homology"/>
<dbReference type="GO" id="GO:0005886">
    <property type="term" value="C:plasma membrane"/>
    <property type="evidence" value="ECO:0007669"/>
    <property type="project" value="UniProtKB-SubCell"/>
</dbReference>
<evidence type="ECO:0000256" key="4">
    <source>
        <dbReference type="ARBA" id="ARBA00022519"/>
    </source>
</evidence>
<evidence type="ECO:0000313" key="10">
    <source>
        <dbReference type="EMBL" id="QHN42428.1"/>
    </source>
</evidence>
<dbReference type="EMBL" id="CP045921">
    <property type="protein sequence ID" value="QHN42428.1"/>
    <property type="molecule type" value="Genomic_DNA"/>
</dbReference>
<evidence type="ECO:0000256" key="2">
    <source>
        <dbReference type="ARBA" id="ARBA00005745"/>
    </source>
</evidence>
<dbReference type="Proteomes" id="UP001059824">
    <property type="component" value="Chromosome"/>
</dbReference>
<sequence>MQRFVYSAKDEQTQKVVKSVVQADSEREAAKLLLAQGLSPLSIQEEAEGNIFTRLTQRISSKDKVTFTRSLATLIEAGLPLSQSLHTIVDQTQNPKMRQVVQDIIVSVEGGHSLGDSFAKHPQVFDRIFLALIRAGEISGTLDKALRRIADQQEKDAETMRKVRGAMYYPGIVLVVIIAVVVFMMVTIVPQVAKLYEGLGKDLPLLTAALVATSTFIVKFWWLVLILFGLGAYFFRQYLQTESGVRFADRIKLNAPVLKGMFRKLYMARFTRTGETLLSTGVPMLDMLNIAAESVNNTFVGESIHNAEEQVKGGVALSKALKDQDYITTLIPQMIKIGEQSGQIDQMLGKVAKVYEDELDEQIKALSTTIEPLLMVVMAVFAGGIVVAILFPIYNLVTVTGGNLN</sequence>
<evidence type="ECO:0000256" key="1">
    <source>
        <dbReference type="ARBA" id="ARBA00004429"/>
    </source>
</evidence>
<evidence type="ECO:0000256" key="3">
    <source>
        <dbReference type="ARBA" id="ARBA00022475"/>
    </source>
</evidence>
<dbReference type="InterPro" id="IPR018076">
    <property type="entry name" value="T2SS_GspF_dom"/>
</dbReference>
<comment type="similarity">
    <text evidence="2">Belongs to the GSP F family.</text>
</comment>
<name>A0A857MJV9_9BACT</name>
<dbReference type="PANTHER" id="PTHR30012">
    <property type="entry name" value="GENERAL SECRETION PATHWAY PROTEIN"/>
    <property type="match status" value="1"/>
</dbReference>
<evidence type="ECO:0000313" key="11">
    <source>
        <dbReference type="Proteomes" id="UP001059824"/>
    </source>
</evidence>
<evidence type="ECO:0000256" key="6">
    <source>
        <dbReference type="ARBA" id="ARBA00022989"/>
    </source>
</evidence>
<dbReference type="Gene3D" id="1.20.81.30">
    <property type="entry name" value="Type II secretion system (T2SS), domain F"/>
    <property type="match status" value="2"/>
</dbReference>
<keyword evidence="4" id="KW-0997">Cell inner membrane</keyword>
<evidence type="ECO:0000256" key="5">
    <source>
        <dbReference type="ARBA" id="ARBA00022692"/>
    </source>
</evidence>
<dbReference type="FunFam" id="1.20.81.30:FF:000001">
    <property type="entry name" value="Type II secretion system protein F"/>
    <property type="match status" value="2"/>
</dbReference>
<keyword evidence="6 8" id="KW-1133">Transmembrane helix</keyword>
<dbReference type="GO" id="GO:0015628">
    <property type="term" value="P:protein secretion by the type II secretion system"/>
    <property type="evidence" value="ECO:0007669"/>
    <property type="project" value="TreeGrafter"/>
</dbReference>
<keyword evidence="3" id="KW-1003">Cell membrane</keyword>
<dbReference type="PRINTS" id="PR00812">
    <property type="entry name" value="BCTERIALGSPF"/>
</dbReference>
<feature type="domain" description="Type II secretion system protein GspF" evidence="9">
    <location>
        <begin position="276"/>
        <end position="392"/>
    </location>
</feature>
<gene>
    <name evidence="10" type="primary">pilC</name>
    <name evidence="10" type="ORF">GII36_00950</name>
</gene>
<accession>A0A857MJV9</accession>
<dbReference type="InterPro" id="IPR042094">
    <property type="entry name" value="T2SS_GspF_sf"/>
</dbReference>
<evidence type="ECO:0000259" key="9">
    <source>
        <dbReference type="Pfam" id="PF00482"/>
    </source>
</evidence>
<feature type="transmembrane region" description="Helical" evidence="8">
    <location>
        <begin position="373"/>
        <end position="394"/>
    </location>
</feature>
<keyword evidence="7 8" id="KW-0472">Membrane</keyword>
<dbReference type="RefSeq" id="WP_260763749.1">
    <property type="nucleotide sequence ID" value="NZ_CP045921.1"/>
</dbReference>
<dbReference type="PANTHER" id="PTHR30012:SF0">
    <property type="entry name" value="TYPE II SECRETION SYSTEM PROTEIN F-RELATED"/>
    <property type="match status" value="1"/>
</dbReference>
<dbReference type="Pfam" id="PF00482">
    <property type="entry name" value="T2SSF"/>
    <property type="match status" value="2"/>
</dbReference>
<dbReference type="KEGG" id="mama:GII36_00950"/>
<keyword evidence="11" id="KW-1185">Reference proteome</keyword>
<feature type="domain" description="Type II secretion system protein GspF" evidence="9">
    <location>
        <begin position="67"/>
        <end position="190"/>
    </location>
</feature>
<evidence type="ECO:0000256" key="7">
    <source>
        <dbReference type="ARBA" id="ARBA00023136"/>
    </source>
</evidence>
<organism evidence="10 11">
    <name type="scientific">Candidatus Mycosynbacter amalyticus</name>
    <dbReference type="NCBI Taxonomy" id="2665156"/>
    <lineage>
        <taxon>Bacteria</taxon>
        <taxon>Candidatus Saccharimonadota</taxon>
        <taxon>Candidatus Saccharimonadota incertae sedis</taxon>
        <taxon>Candidatus Mycosynbacter</taxon>
    </lineage>
</organism>